<sequence length="501" mass="52811">MAGGVSSPVIISVTIGAVLVLSVGLIAVIRWARTKPSTQLPPPRPAFLSPYHQQRQSAYLGRGVPDVYDEERKLTAHGSGIFKPFGEYAASNASDSSLYRGNKAPYTDGDRTPNSGASFGHETNAAGGTMQQSYNESPQLQPNELGEIPLNSPNPPRQRPASVQFVNGTSTIRPVSSFGSLGMNGSPPLATAGGQAAATVPQSSSSSSSHLPPGAAPPSSFSHHQPPPPRPFSNSARSRHSIAGPPVQQPPPSFNQAKQDRRASRMSMLSTYSSHTFSYDHRRSSVGSMIRGPPHKSNMQIILPQPLAPTAAGNGNLPLGSNTSMYSDAAEDAAIRRNQRRHSRVDMWTETNNFARAKSPMADLADGSRGRNPRPSLGSEKSGRSLELPTGGQRMQPPPPLPAASSRSLLTSSPSATPNSSSSALPPMSSAMTTPLRSMPGSSELVLEKRPGSSDAQSTSTLSNNVAATVDDSKPPVLPQPQPQNDVKPDNLPIIPSIDTK</sequence>
<feature type="compositionally biased region" description="Polar residues" evidence="1">
    <location>
        <begin position="267"/>
        <end position="277"/>
    </location>
</feature>
<reference evidence="4" key="2">
    <citation type="submission" date="2015-01" db="EMBL/GenBank/DDBJ databases">
        <title>Evolutionary Origins and Diversification of the Mycorrhizal Mutualists.</title>
        <authorList>
            <consortium name="DOE Joint Genome Institute"/>
            <consortium name="Mycorrhizal Genomics Consortium"/>
            <person name="Kohler A."/>
            <person name="Kuo A."/>
            <person name="Nagy L.G."/>
            <person name="Floudas D."/>
            <person name="Copeland A."/>
            <person name="Barry K.W."/>
            <person name="Cichocki N."/>
            <person name="Veneault-Fourrey C."/>
            <person name="LaButti K."/>
            <person name="Lindquist E.A."/>
            <person name="Lipzen A."/>
            <person name="Lundell T."/>
            <person name="Morin E."/>
            <person name="Murat C."/>
            <person name="Riley R."/>
            <person name="Ohm R."/>
            <person name="Sun H."/>
            <person name="Tunlid A."/>
            <person name="Henrissat B."/>
            <person name="Grigoriev I.V."/>
            <person name="Hibbett D.S."/>
            <person name="Martin F."/>
        </authorList>
    </citation>
    <scope>NUCLEOTIDE SEQUENCE [LARGE SCALE GENOMIC DNA]</scope>
    <source>
        <strain evidence="4">MUT 4182</strain>
    </source>
</reference>
<feature type="region of interest" description="Disordered" evidence="1">
    <location>
        <begin position="96"/>
        <end position="162"/>
    </location>
</feature>
<keyword evidence="2" id="KW-1133">Transmembrane helix</keyword>
<keyword evidence="4" id="KW-1185">Reference proteome</keyword>
<feature type="transmembrane region" description="Helical" evidence="2">
    <location>
        <begin position="6"/>
        <end position="29"/>
    </location>
</feature>
<name>A0A0C3QGN3_9AGAM</name>
<feature type="compositionally biased region" description="Polar residues" evidence="1">
    <location>
        <begin position="454"/>
        <end position="467"/>
    </location>
</feature>
<reference evidence="3 4" key="1">
    <citation type="submission" date="2014-04" db="EMBL/GenBank/DDBJ databases">
        <authorList>
            <consortium name="DOE Joint Genome Institute"/>
            <person name="Kuo A."/>
            <person name="Girlanda M."/>
            <person name="Perotto S."/>
            <person name="Kohler A."/>
            <person name="Nagy L.G."/>
            <person name="Floudas D."/>
            <person name="Copeland A."/>
            <person name="Barry K.W."/>
            <person name="Cichocki N."/>
            <person name="Veneault-Fourrey C."/>
            <person name="LaButti K."/>
            <person name="Lindquist E.A."/>
            <person name="Lipzen A."/>
            <person name="Lundell T."/>
            <person name="Morin E."/>
            <person name="Murat C."/>
            <person name="Sun H."/>
            <person name="Tunlid A."/>
            <person name="Henrissat B."/>
            <person name="Grigoriev I.V."/>
            <person name="Hibbett D.S."/>
            <person name="Martin F."/>
            <person name="Nordberg H.P."/>
            <person name="Cantor M.N."/>
            <person name="Hua S.X."/>
        </authorList>
    </citation>
    <scope>NUCLEOTIDE SEQUENCE [LARGE SCALE GENOMIC DNA]</scope>
    <source>
        <strain evidence="3 4">MUT 4182</strain>
    </source>
</reference>
<dbReference type="EMBL" id="KN822968">
    <property type="protein sequence ID" value="KIO30820.1"/>
    <property type="molecule type" value="Genomic_DNA"/>
</dbReference>
<dbReference type="Proteomes" id="UP000054248">
    <property type="component" value="Unassembled WGS sequence"/>
</dbReference>
<feature type="compositionally biased region" description="Low complexity" evidence="1">
    <location>
        <begin position="196"/>
        <end position="224"/>
    </location>
</feature>
<evidence type="ECO:0000256" key="1">
    <source>
        <dbReference type="SAM" id="MobiDB-lite"/>
    </source>
</evidence>
<feature type="compositionally biased region" description="Polar residues" evidence="1">
    <location>
        <begin position="129"/>
        <end position="142"/>
    </location>
</feature>
<keyword evidence="2" id="KW-0472">Membrane</keyword>
<feature type="region of interest" description="Disordered" evidence="1">
    <location>
        <begin position="176"/>
        <end position="300"/>
    </location>
</feature>
<evidence type="ECO:0000313" key="3">
    <source>
        <dbReference type="EMBL" id="KIO30820.1"/>
    </source>
</evidence>
<accession>A0A0C3QGN3</accession>
<feature type="region of interest" description="Disordered" evidence="1">
    <location>
        <begin position="332"/>
        <end position="501"/>
    </location>
</feature>
<organism evidence="3 4">
    <name type="scientific">Tulasnella calospora MUT 4182</name>
    <dbReference type="NCBI Taxonomy" id="1051891"/>
    <lineage>
        <taxon>Eukaryota</taxon>
        <taxon>Fungi</taxon>
        <taxon>Dikarya</taxon>
        <taxon>Basidiomycota</taxon>
        <taxon>Agaricomycotina</taxon>
        <taxon>Agaricomycetes</taxon>
        <taxon>Cantharellales</taxon>
        <taxon>Tulasnellaceae</taxon>
        <taxon>Tulasnella</taxon>
    </lineage>
</organism>
<dbReference type="HOGENOM" id="CLU_544216_0_0_1"/>
<dbReference type="AlphaFoldDB" id="A0A0C3QGN3"/>
<protein>
    <submittedName>
        <fullName evidence="3">Uncharacterized protein</fullName>
    </submittedName>
</protein>
<dbReference type="OrthoDB" id="3270653at2759"/>
<proteinExistence type="predicted"/>
<gene>
    <name evidence="3" type="ORF">M407DRAFT_145997</name>
</gene>
<evidence type="ECO:0000313" key="4">
    <source>
        <dbReference type="Proteomes" id="UP000054248"/>
    </source>
</evidence>
<keyword evidence="2" id="KW-0812">Transmembrane</keyword>
<evidence type="ECO:0000256" key="2">
    <source>
        <dbReference type="SAM" id="Phobius"/>
    </source>
</evidence>
<feature type="compositionally biased region" description="Low complexity" evidence="1">
    <location>
        <begin position="403"/>
        <end position="432"/>
    </location>
</feature>